<dbReference type="SUPFAM" id="SSF69318">
    <property type="entry name" value="Integrin alpha N-terminal domain"/>
    <property type="match status" value="2"/>
</dbReference>
<evidence type="ECO:0000259" key="7">
    <source>
        <dbReference type="Pfam" id="PF18962"/>
    </source>
</evidence>
<evidence type="ECO:0000256" key="1">
    <source>
        <dbReference type="ARBA" id="ARBA00004167"/>
    </source>
</evidence>
<dbReference type="InterPro" id="IPR013517">
    <property type="entry name" value="FG-GAP"/>
</dbReference>
<dbReference type="Gene3D" id="2.130.10.10">
    <property type="entry name" value="YVTN repeat-like/Quinoprotein amine dehydrogenase"/>
    <property type="match status" value="1"/>
</dbReference>
<evidence type="ECO:0000256" key="6">
    <source>
        <dbReference type="SAM" id="Phobius"/>
    </source>
</evidence>
<dbReference type="Pfam" id="PF13517">
    <property type="entry name" value="FG-GAP_3"/>
    <property type="match status" value="1"/>
</dbReference>
<feature type="domain" description="Secretion system C-terminal sorting" evidence="7">
    <location>
        <begin position="496"/>
        <end position="550"/>
    </location>
</feature>
<dbReference type="InterPro" id="IPR015943">
    <property type="entry name" value="WD40/YVTN_repeat-like_dom_sf"/>
</dbReference>
<keyword evidence="3" id="KW-0732">Signal</keyword>
<comment type="caution">
    <text evidence="9">The sequence shown here is derived from an EMBL/GenBank/DDBJ whole genome shotgun (WGS) entry which is preliminary data.</text>
</comment>
<organism evidence="9">
    <name type="scientific">candidate division WOR-3 bacterium</name>
    <dbReference type="NCBI Taxonomy" id="2052148"/>
    <lineage>
        <taxon>Bacteria</taxon>
        <taxon>Bacteria division WOR-3</taxon>
    </lineage>
</organism>
<dbReference type="InterPro" id="IPR026444">
    <property type="entry name" value="Secre_tail"/>
</dbReference>
<evidence type="ECO:0000313" key="9">
    <source>
        <dbReference type="EMBL" id="HHS51751.1"/>
    </source>
</evidence>
<name>A0A7C6A8H4_UNCW3</name>
<dbReference type="Pfam" id="PF18962">
    <property type="entry name" value="Por_Secre_tail"/>
    <property type="match status" value="1"/>
</dbReference>
<protein>
    <submittedName>
        <fullName evidence="9">VCBS repeat-containing protein</fullName>
    </submittedName>
</protein>
<evidence type="ECO:0000256" key="2">
    <source>
        <dbReference type="ARBA" id="ARBA00022692"/>
    </source>
</evidence>
<feature type="domain" description="PLL-like beta propeller" evidence="8">
    <location>
        <begin position="168"/>
        <end position="438"/>
    </location>
</feature>
<evidence type="ECO:0000259" key="8">
    <source>
        <dbReference type="Pfam" id="PF26607"/>
    </source>
</evidence>
<dbReference type="PANTHER" id="PTHR21419:SF23">
    <property type="entry name" value="PROTEIN DEFECTIVE IN EXINE FORMATION 1"/>
    <property type="match status" value="1"/>
</dbReference>
<dbReference type="Pfam" id="PF26607">
    <property type="entry name" value="DUF8189"/>
    <property type="match status" value="1"/>
</dbReference>
<sequence length="567" mass="61984">MLTRDKINFTNPICPHRASLGGRFALRVVRFSLILLIITIFLNPILAFEYQAGWPQYPSGGVDFSSPVLVDINGDDTLDVLVASQAHQVYLWNHRGELYPNWPKSTALNSEYDETSSPAAGDIDDDGEKEIVYGSASGQLFAWAIDGSLLPNFPINLGDNIIRNSVTLEDIDGDGFLEILVGTGNNLNQFLVFRYDGTLLWNKSTAGRIHSTAASGDIDYDGNIEMIVGNDGIAPQAGVYAWHWDSATVAGWPKICGHHVDPSPALADIDNDGDYEIFFGSLDNFLYGLSHNCEDLTGWPKRCGNGLYEGIVSSPALGDIDNDRLLEVVTGRGIIQSTYGAIYAFKVTGDTMSGFPINIATGSVVSSPALADLDGDEDLEIIVGGQDGNLYGFHHNGDTVAGFPIDVGSPITSSPALADIDLDGDIEIAVGAKNDSLYIWDLPGPYNPNKTPWPMFHHDARHTGRLPLDNIGLIEKALKAQLHLRPIQTDVGLANGLLYLKSEENTIINITIFNIVGRKVFAENLKTDGWGKASLNIQFLPSGIYFIRLKHIPYHNYYPQTYKRIKI</sequence>
<dbReference type="GO" id="GO:0016020">
    <property type="term" value="C:membrane"/>
    <property type="evidence" value="ECO:0007669"/>
    <property type="project" value="UniProtKB-SubCell"/>
</dbReference>
<feature type="transmembrane region" description="Helical" evidence="6">
    <location>
        <begin position="28"/>
        <end position="48"/>
    </location>
</feature>
<evidence type="ECO:0000256" key="3">
    <source>
        <dbReference type="ARBA" id="ARBA00022729"/>
    </source>
</evidence>
<dbReference type="PANTHER" id="PTHR21419">
    <property type="match status" value="1"/>
</dbReference>
<comment type="subcellular location">
    <subcellularLocation>
        <location evidence="1">Membrane</location>
        <topology evidence="1">Single-pass membrane protein</topology>
    </subcellularLocation>
</comment>
<accession>A0A7C6A8H4</accession>
<proteinExistence type="predicted"/>
<dbReference type="AlphaFoldDB" id="A0A7C6A8H4"/>
<reference evidence="9" key="1">
    <citation type="journal article" date="2020" name="mSystems">
        <title>Genome- and Community-Level Interaction Insights into Carbon Utilization and Element Cycling Functions of Hydrothermarchaeota in Hydrothermal Sediment.</title>
        <authorList>
            <person name="Zhou Z."/>
            <person name="Liu Y."/>
            <person name="Xu W."/>
            <person name="Pan J."/>
            <person name="Luo Z.H."/>
            <person name="Li M."/>
        </authorList>
    </citation>
    <scope>NUCLEOTIDE SEQUENCE [LARGE SCALE GENOMIC DNA]</scope>
    <source>
        <strain evidence="9">SpSt-876</strain>
    </source>
</reference>
<keyword evidence="5 6" id="KW-0472">Membrane</keyword>
<evidence type="ECO:0000256" key="5">
    <source>
        <dbReference type="ARBA" id="ARBA00023136"/>
    </source>
</evidence>
<dbReference type="InterPro" id="IPR058502">
    <property type="entry name" value="PLL-like_beta-prop"/>
</dbReference>
<dbReference type="NCBIfam" id="TIGR04183">
    <property type="entry name" value="Por_Secre_tail"/>
    <property type="match status" value="1"/>
</dbReference>
<gene>
    <name evidence="9" type="ORF">ENW73_02635</name>
</gene>
<keyword evidence="4 6" id="KW-1133">Transmembrane helix</keyword>
<evidence type="ECO:0000256" key="4">
    <source>
        <dbReference type="ARBA" id="ARBA00022989"/>
    </source>
</evidence>
<dbReference type="EMBL" id="DTLI01000066">
    <property type="protein sequence ID" value="HHS51751.1"/>
    <property type="molecule type" value="Genomic_DNA"/>
</dbReference>
<keyword evidence="2 6" id="KW-0812">Transmembrane</keyword>
<dbReference type="InterPro" id="IPR045232">
    <property type="entry name" value="FAM234"/>
</dbReference>
<dbReference type="InterPro" id="IPR028994">
    <property type="entry name" value="Integrin_alpha_N"/>
</dbReference>